<evidence type="ECO:0000256" key="1">
    <source>
        <dbReference type="ARBA" id="ARBA00004177"/>
    </source>
</evidence>
<evidence type="ECO:0000256" key="3">
    <source>
        <dbReference type="ARBA" id="ARBA00022753"/>
    </source>
</evidence>
<dbReference type="Pfam" id="PF03357">
    <property type="entry name" value="Snf7"/>
    <property type="match status" value="1"/>
</dbReference>
<feature type="region of interest" description="Disordered" evidence="5">
    <location>
        <begin position="1"/>
        <end position="30"/>
    </location>
</feature>
<evidence type="ECO:0000256" key="4">
    <source>
        <dbReference type="SAM" id="Coils"/>
    </source>
</evidence>
<keyword evidence="3" id="KW-0967">Endosome</keyword>
<gene>
    <name evidence="6" type="ORF">OKIOD_LOCUS16816</name>
</gene>
<evidence type="ECO:0000313" key="6">
    <source>
        <dbReference type="EMBL" id="CAG5113963.1"/>
    </source>
</evidence>
<dbReference type="Proteomes" id="UP001158576">
    <property type="component" value="Chromosome 2"/>
</dbReference>
<dbReference type="PANTHER" id="PTHR22761:SF10">
    <property type="entry name" value="GH13992P"/>
    <property type="match status" value="1"/>
</dbReference>
<dbReference type="PANTHER" id="PTHR22761">
    <property type="entry name" value="CHARGED MULTIVESICULAR BODY PROTEIN"/>
    <property type="match status" value="1"/>
</dbReference>
<comment type="subcellular location">
    <subcellularLocation>
        <location evidence="1">Endosome</location>
    </subcellularLocation>
</comment>
<evidence type="ECO:0000313" key="7">
    <source>
        <dbReference type="Proteomes" id="UP001158576"/>
    </source>
</evidence>
<dbReference type="EMBL" id="OU015567">
    <property type="protein sequence ID" value="CAG5113963.1"/>
    <property type="molecule type" value="Genomic_DNA"/>
</dbReference>
<name>A0ABN7T814_OIKDI</name>
<feature type="region of interest" description="Disordered" evidence="5">
    <location>
        <begin position="168"/>
        <end position="214"/>
    </location>
</feature>
<comment type="similarity">
    <text evidence="2">Belongs to the SNF7 family.</text>
</comment>
<keyword evidence="4" id="KW-0175">Coiled coil</keyword>
<evidence type="ECO:0000256" key="2">
    <source>
        <dbReference type="ARBA" id="ARBA00006190"/>
    </source>
</evidence>
<protein>
    <submittedName>
        <fullName evidence="6">Oidioi.mRNA.OKI2018_I69.chr2.g8051.t1.cds</fullName>
    </submittedName>
</protein>
<reference evidence="6 7" key="1">
    <citation type="submission" date="2021-04" db="EMBL/GenBank/DDBJ databases">
        <authorList>
            <person name="Bliznina A."/>
        </authorList>
    </citation>
    <scope>NUCLEOTIDE SEQUENCE [LARGE SCALE GENOMIC DNA]</scope>
</reference>
<keyword evidence="7" id="KW-1185">Reference proteome</keyword>
<dbReference type="Gene3D" id="6.10.250.1710">
    <property type="match status" value="1"/>
</dbReference>
<sequence length="214" mass="24207">MSLNPFKAKKSAPSPEEAMKKLRETEDMLSKKSEFIESQIQSQLATAKKHGTKNKRQALQALKKKKRLEKQQEQIDNTLTTIEFQREALENATSNTTILTNMAYAAKAMQQASGNKSADDVHDMLDELEEANYVANEISEAISRPMGWKDMPDDAELMEELELLEQEELNEKMLAAPAKELQQMKLPDAPKNEPKRAVKSKEDEELGDLQAWAS</sequence>
<feature type="coiled-coil region" evidence="4">
    <location>
        <begin position="58"/>
        <end position="88"/>
    </location>
</feature>
<feature type="compositionally biased region" description="Basic and acidic residues" evidence="5">
    <location>
        <begin position="188"/>
        <end position="202"/>
    </location>
</feature>
<dbReference type="InterPro" id="IPR005024">
    <property type="entry name" value="Snf7_fam"/>
</dbReference>
<evidence type="ECO:0000256" key="5">
    <source>
        <dbReference type="SAM" id="MobiDB-lite"/>
    </source>
</evidence>
<dbReference type="Gene3D" id="1.10.287.1060">
    <property type="entry name" value="ESAT-6-like"/>
    <property type="match status" value="1"/>
</dbReference>
<feature type="compositionally biased region" description="Basic and acidic residues" evidence="5">
    <location>
        <begin position="17"/>
        <end position="30"/>
    </location>
</feature>
<proteinExistence type="inferred from homology"/>
<organism evidence="6 7">
    <name type="scientific">Oikopleura dioica</name>
    <name type="common">Tunicate</name>
    <dbReference type="NCBI Taxonomy" id="34765"/>
    <lineage>
        <taxon>Eukaryota</taxon>
        <taxon>Metazoa</taxon>
        <taxon>Chordata</taxon>
        <taxon>Tunicata</taxon>
        <taxon>Appendicularia</taxon>
        <taxon>Copelata</taxon>
        <taxon>Oikopleuridae</taxon>
        <taxon>Oikopleura</taxon>
    </lineage>
</organism>
<accession>A0ABN7T814</accession>